<evidence type="ECO:0000256" key="1">
    <source>
        <dbReference type="SAM" id="Phobius"/>
    </source>
</evidence>
<accession>A0ABT2S380</accession>
<dbReference type="InterPro" id="IPR011044">
    <property type="entry name" value="Quino_amine_DH_bsu"/>
</dbReference>
<name>A0ABT2S380_9FIRM</name>
<organism evidence="3 4">
    <name type="scientific">Dorea ammoniilytica</name>
    <dbReference type="NCBI Taxonomy" id="2981788"/>
    <lineage>
        <taxon>Bacteria</taxon>
        <taxon>Bacillati</taxon>
        <taxon>Bacillota</taxon>
        <taxon>Clostridia</taxon>
        <taxon>Lachnospirales</taxon>
        <taxon>Lachnospiraceae</taxon>
        <taxon>Dorea</taxon>
    </lineage>
</organism>
<dbReference type="InterPro" id="IPR000157">
    <property type="entry name" value="TIR_dom"/>
</dbReference>
<keyword evidence="1" id="KW-0812">Transmembrane</keyword>
<dbReference type="InterPro" id="IPR011047">
    <property type="entry name" value="Quinoprotein_ADH-like_sf"/>
</dbReference>
<evidence type="ECO:0000313" key="4">
    <source>
        <dbReference type="Proteomes" id="UP001207605"/>
    </source>
</evidence>
<feature type="transmembrane region" description="Helical" evidence="1">
    <location>
        <begin position="376"/>
        <end position="396"/>
    </location>
</feature>
<feature type="domain" description="TIR" evidence="2">
    <location>
        <begin position="185"/>
        <end position="337"/>
    </location>
</feature>
<dbReference type="SUPFAM" id="SSF50969">
    <property type="entry name" value="YVTN repeat-like/Quinoprotein amine dehydrogenase"/>
    <property type="match status" value="1"/>
</dbReference>
<dbReference type="InterPro" id="IPR015943">
    <property type="entry name" value="WD40/YVTN_repeat-like_dom_sf"/>
</dbReference>
<protein>
    <submittedName>
        <fullName evidence="3">Toll/interleukin-1 receptor domain-containing protein</fullName>
    </submittedName>
</protein>
<dbReference type="Gene3D" id="2.130.10.10">
    <property type="entry name" value="YVTN repeat-like/Quinoprotein amine dehydrogenase"/>
    <property type="match status" value="2"/>
</dbReference>
<proteinExistence type="predicted"/>
<evidence type="ECO:0000313" key="3">
    <source>
        <dbReference type="EMBL" id="MCU6699046.1"/>
    </source>
</evidence>
<dbReference type="SUPFAM" id="SSF50998">
    <property type="entry name" value="Quinoprotein alcohol dehydrogenase-like"/>
    <property type="match status" value="1"/>
</dbReference>
<dbReference type="PROSITE" id="PS50104">
    <property type="entry name" value="TIR"/>
    <property type="match status" value="1"/>
</dbReference>
<dbReference type="Gene3D" id="3.40.50.10140">
    <property type="entry name" value="Toll/interleukin-1 receptor homology (TIR) domain"/>
    <property type="match status" value="1"/>
</dbReference>
<keyword evidence="3" id="KW-0675">Receptor</keyword>
<comment type="caution">
    <text evidence="3">The sequence shown here is derived from an EMBL/GenBank/DDBJ whole genome shotgun (WGS) entry which is preliminary data.</text>
</comment>
<dbReference type="SUPFAM" id="SSF52200">
    <property type="entry name" value="Toll/Interleukin receptor TIR domain"/>
    <property type="match status" value="1"/>
</dbReference>
<keyword evidence="1" id="KW-0472">Membrane</keyword>
<evidence type="ECO:0000259" key="2">
    <source>
        <dbReference type="PROSITE" id="PS50104"/>
    </source>
</evidence>
<gene>
    <name evidence="3" type="ORF">OCV65_02145</name>
</gene>
<sequence>MRRARKKTVRVNAYRLGEQSEGLDRLIKEGLVSQSDDGTFEVHTMETKDEKGETAHAGDYVKLDAFGRPYPNKAEFFEKNHRHIDGDQYEQFPKDREVWMMGDAMCPEVEFLIEQGRLELHKEDPEHYFKGTGWGTKLTASSDAALVFYEIKRNAGGNIVDAEFNFVDRDTFEETYELIKDKEPVRYDAFISYSHSEPDAFVAGKLHTMLEHYKVPKKIQEISGKKKIERVFRDREELPLSANLAMGICEALENSEYLIVICSPRSVKSEWVQREIETFLLTHTKDKVLTLLAEGEPEEAFPDILCYEEKILQRPDGTAETVRERIEPMAADVRGADHREIEKKLKEEFLRILAPMLGCTYDELKQRHRDYMFRRVIAGVSAAAVLAVGVTAFTLYQAAKTEAQYQEARRNQARYLADISGDLLDSGDRMGALKTVMAITPDDPDADEPVVAEQMYALNQALYSYQHTDTFMDYKTEGAYELDARVRAQDGNQEEYLSPDGTVYCCLDQLGTAYVLDVESGTCTWKINPGKLKGYDGGVFQYIAPISDSQAVAVSQEEILFLDWKKKKVVSKIERQEEEIQAANLYYAISGTNLAVTNGHVLWVYDLEQKTCTHQIEYESEDFIYRPSMVFNEDGSEIAMSTGSPAKENVERGVICVSLADESITRLSDVDSDVMTYAGEHRVAVVQCELAGEVKAYDDKPPLRYYVTMYDTESGERVWTSEDYDVQAISRPCTIQTAAVNTDGNEQSLIVVSLKDKFLQLDAETGSTVCSQVYSSNIAGVRHEWDEWYIVGLEDGRMYPAFAGRIVENTGDLVIGEIHKNVGNVVYSNAMGSVIRTEESGRKVTFCRRVQDTQMKKFTFDSSYNNIEYISVPEGDDTATYRVVEGKDGVIGAVKTLSVLKVGEDKVIYEYQCGEDSEINDVTICKLENQTCLMFYDKERGETLVDLDTGKVLWRQLLKESDYRNYAVQCFHQTERCVVYSRRRFIVADMTEDGIDVSNKDGLVDDEKFVDAENYIADIVVTADDKYVIMEVRDYDSSFLKVWDVEAGKWKKIDGKQEYPMGAWNGFVLGKESPVLAAYTTDGTIDILDLETGTCKQSLASGYYKTVQCAFMNQDQYLLSYGDDQYLTMWDVESGKVRMRDDSGDASGNLVTDGNSNYFGLMYRGYRWSDGDYKDSSLRIYSVDDDGQFYAYADVPSGYASFEGNEIFVVWLVGENGYFAPLYDYRELKKRAEDVLDGATLTDAEKKQYFVSE</sequence>
<dbReference type="Pfam" id="PF13676">
    <property type="entry name" value="TIR_2"/>
    <property type="match status" value="1"/>
</dbReference>
<keyword evidence="1" id="KW-1133">Transmembrane helix</keyword>
<reference evidence="3 4" key="1">
    <citation type="journal article" date="2021" name="ISME Commun">
        <title>Automated analysis of genomic sequences facilitates high-throughput and comprehensive description of bacteria.</title>
        <authorList>
            <person name="Hitch T.C.A."/>
        </authorList>
    </citation>
    <scope>NUCLEOTIDE SEQUENCE [LARGE SCALE GENOMIC DNA]</scope>
    <source>
        <strain evidence="3 4">Sanger_02</strain>
    </source>
</reference>
<keyword evidence="4" id="KW-1185">Reference proteome</keyword>
<dbReference type="Proteomes" id="UP001207605">
    <property type="component" value="Unassembled WGS sequence"/>
</dbReference>
<dbReference type="RefSeq" id="WP_262580797.1">
    <property type="nucleotide sequence ID" value="NZ_JAOQJV010000002.1"/>
</dbReference>
<dbReference type="InterPro" id="IPR035897">
    <property type="entry name" value="Toll_tir_struct_dom_sf"/>
</dbReference>
<dbReference type="EMBL" id="JAOQJV010000002">
    <property type="protein sequence ID" value="MCU6699046.1"/>
    <property type="molecule type" value="Genomic_DNA"/>
</dbReference>